<evidence type="ECO:0000259" key="5">
    <source>
        <dbReference type="PROSITE" id="PS50977"/>
    </source>
</evidence>
<proteinExistence type="predicted"/>
<dbReference type="InterPro" id="IPR009057">
    <property type="entry name" value="Homeodomain-like_sf"/>
</dbReference>
<feature type="DNA-binding region" description="H-T-H motif" evidence="4">
    <location>
        <begin position="34"/>
        <end position="53"/>
    </location>
</feature>
<protein>
    <submittedName>
        <fullName evidence="6">TetR family transcriptional regulator</fullName>
    </submittedName>
</protein>
<dbReference type="EMBL" id="BAAAUX010000014">
    <property type="protein sequence ID" value="GAA2795086.1"/>
    <property type="molecule type" value="Genomic_DNA"/>
</dbReference>
<accession>A0ABN3VEQ1</accession>
<sequence>MGAGLRERKKQQTRQTISDHATRLFIERGFEKVTIAEIAAAAEVAKMTVTNYFPRKEDLALDIHEEFVAAPAAAVAAREPGESALAALRRHHLAAIERRDAAIGFASAPFARMVTGSPVLLARLRELHEQRAAELARVLADDPGDITPRVVAALLAGVLRLLFDDVLQHRVEGRSEDETAALATDAAQQAFSLLEPSLADYAVRDVR</sequence>
<keyword evidence="1" id="KW-0805">Transcription regulation</keyword>
<dbReference type="PROSITE" id="PS50977">
    <property type="entry name" value="HTH_TETR_2"/>
    <property type="match status" value="1"/>
</dbReference>
<dbReference type="InterPro" id="IPR050109">
    <property type="entry name" value="HTH-type_TetR-like_transc_reg"/>
</dbReference>
<evidence type="ECO:0000256" key="3">
    <source>
        <dbReference type="ARBA" id="ARBA00023163"/>
    </source>
</evidence>
<gene>
    <name evidence="6" type="ORF">GCM10010470_32570</name>
</gene>
<dbReference type="Gene3D" id="1.10.357.10">
    <property type="entry name" value="Tetracycline Repressor, domain 2"/>
    <property type="match status" value="1"/>
</dbReference>
<evidence type="ECO:0000313" key="7">
    <source>
        <dbReference type="Proteomes" id="UP001500979"/>
    </source>
</evidence>
<organism evidence="6 7">
    <name type="scientific">Saccharopolyspora taberi</name>
    <dbReference type="NCBI Taxonomy" id="60895"/>
    <lineage>
        <taxon>Bacteria</taxon>
        <taxon>Bacillati</taxon>
        <taxon>Actinomycetota</taxon>
        <taxon>Actinomycetes</taxon>
        <taxon>Pseudonocardiales</taxon>
        <taxon>Pseudonocardiaceae</taxon>
        <taxon>Saccharopolyspora</taxon>
    </lineage>
</organism>
<reference evidence="6 7" key="1">
    <citation type="journal article" date="2019" name="Int. J. Syst. Evol. Microbiol.">
        <title>The Global Catalogue of Microorganisms (GCM) 10K type strain sequencing project: providing services to taxonomists for standard genome sequencing and annotation.</title>
        <authorList>
            <consortium name="The Broad Institute Genomics Platform"/>
            <consortium name="The Broad Institute Genome Sequencing Center for Infectious Disease"/>
            <person name="Wu L."/>
            <person name="Ma J."/>
        </authorList>
    </citation>
    <scope>NUCLEOTIDE SEQUENCE [LARGE SCALE GENOMIC DNA]</scope>
    <source>
        <strain evidence="6 7">JCM 9383</strain>
    </source>
</reference>
<keyword evidence="3" id="KW-0804">Transcription</keyword>
<keyword evidence="2 4" id="KW-0238">DNA-binding</keyword>
<dbReference type="PANTHER" id="PTHR30055:SF234">
    <property type="entry name" value="HTH-TYPE TRANSCRIPTIONAL REGULATOR BETI"/>
    <property type="match status" value="1"/>
</dbReference>
<dbReference type="Gene3D" id="1.10.10.60">
    <property type="entry name" value="Homeodomain-like"/>
    <property type="match status" value="1"/>
</dbReference>
<evidence type="ECO:0000256" key="4">
    <source>
        <dbReference type="PROSITE-ProRule" id="PRU00335"/>
    </source>
</evidence>
<evidence type="ECO:0000256" key="1">
    <source>
        <dbReference type="ARBA" id="ARBA00023015"/>
    </source>
</evidence>
<dbReference type="SUPFAM" id="SSF46689">
    <property type="entry name" value="Homeodomain-like"/>
    <property type="match status" value="1"/>
</dbReference>
<dbReference type="PANTHER" id="PTHR30055">
    <property type="entry name" value="HTH-TYPE TRANSCRIPTIONAL REGULATOR RUTR"/>
    <property type="match status" value="1"/>
</dbReference>
<feature type="domain" description="HTH tetR-type" evidence="5">
    <location>
        <begin position="11"/>
        <end position="71"/>
    </location>
</feature>
<evidence type="ECO:0000313" key="6">
    <source>
        <dbReference type="EMBL" id="GAA2795086.1"/>
    </source>
</evidence>
<dbReference type="Pfam" id="PF00440">
    <property type="entry name" value="TetR_N"/>
    <property type="match status" value="1"/>
</dbReference>
<evidence type="ECO:0000256" key="2">
    <source>
        <dbReference type="ARBA" id="ARBA00023125"/>
    </source>
</evidence>
<name>A0ABN3VEQ1_9PSEU</name>
<dbReference type="PRINTS" id="PR00455">
    <property type="entry name" value="HTHTETR"/>
</dbReference>
<comment type="caution">
    <text evidence="6">The sequence shown here is derived from an EMBL/GenBank/DDBJ whole genome shotgun (WGS) entry which is preliminary data.</text>
</comment>
<dbReference type="Proteomes" id="UP001500979">
    <property type="component" value="Unassembled WGS sequence"/>
</dbReference>
<keyword evidence="7" id="KW-1185">Reference proteome</keyword>
<dbReference type="RefSeq" id="WP_344680528.1">
    <property type="nucleotide sequence ID" value="NZ_BAAAUX010000014.1"/>
</dbReference>
<dbReference type="InterPro" id="IPR001647">
    <property type="entry name" value="HTH_TetR"/>
</dbReference>